<organism evidence="2 3">
    <name type="scientific">Colocasia esculenta</name>
    <name type="common">Wild taro</name>
    <name type="synonym">Arum esculentum</name>
    <dbReference type="NCBI Taxonomy" id="4460"/>
    <lineage>
        <taxon>Eukaryota</taxon>
        <taxon>Viridiplantae</taxon>
        <taxon>Streptophyta</taxon>
        <taxon>Embryophyta</taxon>
        <taxon>Tracheophyta</taxon>
        <taxon>Spermatophyta</taxon>
        <taxon>Magnoliopsida</taxon>
        <taxon>Liliopsida</taxon>
        <taxon>Araceae</taxon>
        <taxon>Aroideae</taxon>
        <taxon>Colocasieae</taxon>
        <taxon>Colocasia</taxon>
    </lineage>
</organism>
<feature type="compositionally biased region" description="Basic residues" evidence="1">
    <location>
        <begin position="16"/>
        <end position="25"/>
    </location>
</feature>
<proteinExistence type="predicted"/>
<evidence type="ECO:0000256" key="1">
    <source>
        <dbReference type="SAM" id="MobiDB-lite"/>
    </source>
</evidence>
<accession>A0A843WHH9</accession>
<evidence type="ECO:0000313" key="2">
    <source>
        <dbReference type="EMBL" id="MQM02310.1"/>
    </source>
</evidence>
<evidence type="ECO:0000313" key="3">
    <source>
        <dbReference type="Proteomes" id="UP000652761"/>
    </source>
</evidence>
<reference evidence="2" key="1">
    <citation type="submission" date="2017-07" db="EMBL/GenBank/DDBJ databases">
        <title>Taro Niue Genome Assembly and Annotation.</title>
        <authorList>
            <person name="Atibalentja N."/>
            <person name="Keating K."/>
            <person name="Fields C.J."/>
        </authorList>
    </citation>
    <scope>NUCLEOTIDE SEQUENCE</scope>
    <source>
        <strain evidence="2">Niue_2</strain>
        <tissue evidence="2">Leaf</tissue>
    </source>
</reference>
<dbReference type="EMBL" id="NMUH01002834">
    <property type="protein sequence ID" value="MQM02310.1"/>
    <property type="molecule type" value="Genomic_DNA"/>
</dbReference>
<name>A0A843WHH9_COLES</name>
<dbReference type="AlphaFoldDB" id="A0A843WHH9"/>
<protein>
    <submittedName>
        <fullName evidence="2">Uncharacterized protein</fullName>
    </submittedName>
</protein>
<feature type="region of interest" description="Disordered" evidence="1">
    <location>
        <begin position="1"/>
        <end position="32"/>
    </location>
</feature>
<sequence length="143" mass="15902">MAAACRSSGSQLTSALRKRRSPRSRSCRDGGAHRDPNRCAFFKRVLAGQSWGKLCSAQEELLHGFLGNSRSWWSSRHVLAVSTSRGAGETSRELRFLRSSRRCMALVSGALASIALLERVTVLLTYDLLSHGDVRYDSWAVRF</sequence>
<gene>
    <name evidence="2" type="ORF">Taro_035074</name>
</gene>
<comment type="caution">
    <text evidence="2">The sequence shown here is derived from an EMBL/GenBank/DDBJ whole genome shotgun (WGS) entry which is preliminary data.</text>
</comment>
<dbReference type="Proteomes" id="UP000652761">
    <property type="component" value="Unassembled WGS sequence"/>
</dbReference>
<keyword evidence="3" id="KW-1185">Reference proteome</keyword>